<evidence type="ECO:0000256" key="5">
    <source>
        <dbReference type="ARBA" id="ARBA00022741"/>
    </source>
</evidence>
<proteinExistence type="predicted"/>
<dbReference type="Pfam" id="PF07568">
    <property type="entry name" value="HisKA_2"/>
    <property type="match status" value="1"/>
</dbReference>
<dbReference type="EMBL" id="CU459003">
    <property type="protein sequence ID" value="CAM75057.1"/>
    <property type="molecule type" value="Genomic_DNA"/>
</dbReference>
<evidence type="ECO:0000256" key="2">
    <source>
        <dbReference type="ARBA" id="ARBA00012438"/>
    </source>
</evidence>
<sequence>MLRLTKRVGGCRQNFADTAGLAAIVAHADGRFSFVSTEARLLLGRQGRAPRHWNDTVLSVADSGALASLCRRVRQGGRDQVHVMDLHGGQRIEARLRAMTGPGRVLALFVDITHQARLKSDIVQLRADNQAWAQELQHRVRNTLHVLSAMMYFESAPHGPVFEQVHGRILAMAQAHDTLVVRDGIAMIDLIACIRSLHAMACAAANIAETDLPLILEAASELAAPSIDVAVPIALIVHEVFSAAAKRAGDGVGRSLRVELGQQSGRMRLTLSGLCAGEDCLNLRLVTLLAQQLRAELRTEPCGEISLEFSP</sequence>
<dbReference type="InterPro" id="IPR011102">
    <property type="entry name" value="Sig_transdc_His_kinase_HWE"/>
</dbReference>
<keyword evidence="5" id="KW-0547">Nucleotide-binding</keyword>
<dbReference type="GO" id="GO:0004673">
    <property type="term" value="F:protein histidine kinase activity"/>
    <property type="evidence" value="ECO:0007669"/>
    <property type="project" value="UniProtKB-EC"/>
</dbReference>
<gene>
    <name evidence="9" type="ORF">MGR_3722</name>
</gene>
<accession>A4TWQ0</accession>
<keyword evidence="6 9" id="KW-0418">Kinase</keyword>
<keyword evidence="3" id="KW-0597">Phosphoprotein</keyword>
<keyword evidence="4" id="KW-0808">Transferase</keyword>
<evidence type="ECO:0000256" key="6">
    <source>
        <dbReference type="ARBA" id="ARBA00022777"/>
    </source>
</evidence>
<reference evidence="9" key="1">
    <citation type="journal article" date="2007" name="J. Bacteriol.">
        <title>Comparative genome analysis of four magnetotactic bacteria reveals a complex set of group-specific genes implicated in magnetosome biomineralization and function.</title>
        <authorList>
            <person name="Richter M."/>
            <person name="Kube M."/>
            <person name="Bazylinski D.A."/>
            <person name="Lombardot T."/>
            <person name="Gloeckner F.O."/>
            <person name="Reinhardt R."/>
            <person name="Schueler D."/>
        </authorList>
    </citation>
    <scope>NUCLEOTIDE SEQUENCE</scope>
    <source>
        <strain evidence="9">MSR-1</strain>
    </source>
</reference>
<evidence type="ECO:0000256" key="1">
    <source>
        <dbReference type="ARBA" id="ARBA00000085"/>
    </source>
</evidence>
<dbReference type="EC" id="2.7.13.3" evidence="2"/>
<feature type="domain" description="Signal transduction histidine kinase HWE region" evidence="8">
    <location>
        <begin position="135"/>
        <end position="204"/>
    </location>
</feature>
<protein>
    <recommendedName>
        <fullName evidence="2">histidine kinase</fullName>
        <ecNumber evidence="2">2.7.13.3</ecNumber>
    </recommendedName>
</protein>
<name>A4TWQ0_9PROT</name>
<dbReference type="SMART" id="SM00911">
    <property type="entry name" value="HWE_HK"/>
    <property type="match status" value="1"/>
</dbReference>
<dbReference type="PANTHER" id="PTHR41523:SF8">
    <property type="entry name" value="ETHYLENE RESPONSE SENSOR PROTEIN"/>
    <property type="match status" value="1"/>
</dbReference>
<organism evidence="9">
    <name type="scientific">Magnetospirillum gryphiswaldense</name>
    <dbReference type="NCBI Taxonomy" id="55518"/>
    <lineage>
        <taxon>Bacteria</taxon>
        <taxon>Pseudomonadati</taxon>
        <taxon>Pseudomonadota</taxon>
        <taxon>Alphaproteobacteria</taxon>
        <taxon>Rhodospirillales</taxon>
        <taxon>Rhodospirillaceae</taxon>
        <taxon>Magnetospirillum</taxon>
    </lineage>
</organism>
<evidence type="ECO:0000256" key="3">
    <source>
        <dbReference type="ARBA" id="ARBA00022553"/>
    </source>
</evidence>
<evidence type="ECO:0000313" key="9">
    <source>
        <dbReference type="EMBL" id="CAM75057.1"/>
    </source>
</evidence>
<dbReference type="InterPro" id="IPR011495">
    <property type="entry name" value="Sig_transdc_His_kin_sub2_dim/P"/>
</dbReference>
<dbReference type="PANTHER" id="PTHR41523">
    <property type="entry name" value="TWO-COMPONENT SYSTEM SENSOR PROTEIN"/>
    <property type="match status" value="1"/>
</dbReference>
<dbReference type="AlphaFoldDB" id="A4TWQ0"/>
<comment type="catalytic activity">
    <reaction evidence="1">
        <text>ATP + protein L-histidine = ADP + protein N-phospho-L-histidine.</text>
        <dbReference type="EC" id="2.7.13.3"/>
    </reaction>
</comment>
<evidence type="ECO:0000256" key="7">
    <source>
        <dbReference type="ARBA" id="ARBA00022840"/>
    </source>
</evidence>
<keyword evidence="7" id="KW-0067">ATP-binding</keyword>
<evidence type="ECO:0000256" key="4">
    <source>
        <dbReference type="ARBA" id="ARBA00022679"/>
    </source>
</evidence>
<dbReference type="GO" id="GO:0005524">
    <property type="term" value="F:ATP binding"/>
    <property type="evidence" value="ECO:0007669"/>
    <property type="project" value="UniProtKB-KW"/>
</dbReference>
<evidence type="ECO:0000259" key="8">
    <source>
        <dbReference type="SMART" id="SM00911"/>
    </source>
</evidence>